<sequence>MTAWYNEHDPYAAQWLRNLIAAGLIAPGDVDERDIRDVTPQELVRYDQCHFFAGIGTWSYALRLAGWPDRRPVWTGSCPCQPFSAAGRGLGFADERHLWPEWLRLIAQCRPGIVLGEQVASRDGLGWLDLVHADLEGAGYAVGAVDLCAAGVGAPHIRQRLWFVAHAHGAAGKRHARSLPRAQAQVGGAGLAHGHLSHGSADGCAARGALADTDVSQRRPQPAGRPDVADRPHARREKAAGRPAVDRKACVVADSAGERHDGRRAGAARVRRDEARREPERFRGTRSVADAHSGARHEKCANRCRRTRGAREKGRPAGPVRGGTPRRVADPHESRACCERSQRRGQFGRAGRDPGAGALDAAGPANGFWRAADWIGCRDGRFRPVEPGTFPLAHGAASRVGRLRAYGNAIVAEAAATFIRAADEALNALRENS</sequence>
<dbReference type="Proteomes" id="UP001196915">
    <property type="component" value="Unassembled WGS sequence"/>
</dbReference>
<protein>
    <submittedName>
        <fullName evidence="4">DNA cytosine methyltransferase</fullName>
    </submittedName>
</protein>
<dbReference type="AlphaFoldDB" id="A0AAP2HPH4"/>
<dbReference type="Pfam" id="PF00145">
    <property type="entry name" value="DNA_methylase"/>
    <property type="match status" value="1"/>
</dbReference>
<keyword evidence="2" id="KW-0808">Transferase</keyword>
<dbReference type="GO" id="GO:0008168">
    <property type="term" value="F:methyltransferase activity"/>
    <property type="evidence" value="ECO:0007669"/>
    <property type="project" value="UniProtKB-KW"/>
</dbReference>
<evidence type="ECO:0000313" key="5">
    <source>
        <dbReference type="Proteomes" id="UP001196915"/>
    </source>
</evidence>
<gene>
    <name evidence="4" type="ORF">KTE52_28410</name>
</gene>
<evidence type="ECO:0000256" key="1">
    <source>
        <dbReference type="ARBA" id="ARBA00022603"/>
    </source>
</evidence>
<feature type="region of interest" description="Disordered" evidence="3">
    <location>
        <begin position="212"/>
        <end position="362"/>
    </location>
</feature>
<proteinExistence type="predicted"/>
<feature type="compositionally biased region" description="Basic and acidic residues" evidence="3">
    <location>
        <begin position="327"/>
        <end position="342"/>
    </location>
</feature>
<accession>A0AAP2HPH4</accession>
<reference evidence="4" key="1">
    <citation type="submission" date="2021-06" db="EMBL/GenBank/DDBJ databases">
        <title>A collection of bacterial strains from the Burkholderia cepacia Research Laboratory and Repository.</title>
        <authorList>
            <person name="Lipuma J."/>
            <person name="Spilker T."/>
        </authorList>
    </citation>
    <scope>NUCLEOTIDE SEQUENCE</scope>
    <source>
        <strain evidence="4">AU37435</strain>
    </source>
</reference>
<comment type="caution">
    <text evidence="4">The sequence shown here is derived from an EMBL/GenBank/DDBJ whole genome shotgun (WGS) entry which is preliminary data.</text>
</comment>
<feature type="compositionally biased region" description="Basic and acidic residues" evidence="3">
    <location>
        <begin position="227"/>
        <end position="249"/>
    </location>
</feature>
<evidence type="ECO:0000256" key="3">
    <source>
        <dbReference type="SAM" id="MobiDB-lite"/>
    </source>
</evidence>
<keyword evidence="1 4" id="KW-0489">Methyltransferase</keyword>
<dbReference type="GO" id="GO:0032259">
    <property type="term" value="P:methylation"/>
    <property type="evidence" value="ECO:0007669"/>
    <property type="project" value="UniProtKB-KW"/>
</dbReference>
<evidence type="ECO:0000313" key="4">
    <source>
        <dbReference type="EMBL" id="MBU9360262.1"/>
    </source>
</evidence>
<evidence type="ECO:0000256" key="2">
    <source>
        <dbReference type="ARBA" id="ARBA00022679"/>
    </source>
</evidence>
<feature type="compositionally biased region" description="Basic and acidic residues" evidence="3">
    <location>
        <begin position="256"/>
        <end position="283"/>
    </location>
</feature>
<feature type="compositionally biased region" description="Low complexity" evidence="3">
    <location>
        <begin position="353"/>
        <end position="362"/>
    </location>
</feature>
<name>A0AAP2HPH4_9BURK</name>
<dbReference type="InterPro" id="IPR001525">
    <property type="entry name" value="C5_MeTfrase"/>
</dbReference>
<dbReference type="EMBL" id="JAHPMX010000025">
    <property type="protein sequence ID" value="MBU9360262.1"/>
    <property type="molecule type" value="Genomic_DNA"/>
</dbReference>
<organism evidence="4 5">
    <name type="scientific">Burkholderia multivorans</name>
    <dbReference type="NCBI Taxonomy" id="87883"/>
    <lineage>
        <taxon>Bacteria</taxon>
        <taxon>Pseudomonadati</taxon>
        <taxon>Pseudomonadota</taxon>
        <taxon>Betaproteobacteria</taxon>
        <taxon>Burkholderiales</taxon>
        <taxon>Burkholderiaceae</taxon>
        <taxon>Burkholderia</taxon>
        <taxon>Burkholderia cepacia complex</taxon>
    </lineage>
</organism>